<dbReference type="OrthoDB" id="10050244at2759"/>
<dbReference type="SUPFAM" id="SSF53686">
    <property type="entry name" value="Tryptophan synthase beta subunit-like PLP-dependent enzymes"/>
    <property type="match status" value="1"/>
</dbReference>
<dbReference type="Gene3D" id="3.40.50.1100">
    <property type="match status" value="3"/>
</dbReference>
<dbReference type="EMBL" id="KN831963">
    <property type="protein sequence ID" value="KIO06408.1"/>
    <property type="molecule type" value="Genomic_DNA"/>
</dbReference>
<dbReference type="GO" id="GO:0004834">
    <property type="term" value="F:tryptophan synthase activity"/>
    <property type="evidence" value="ECO:0007669"/>
    <property type="project" value="InterPro"/>
</dbReference>
<accession>A0A0C3JBF4</accession>
<sequence>MDMGAQDARRQPLNVFRMKMPDAKVVPVESGSKTLKDAVDEATYFLIGSCFGPHPILTIIRDWQKVIGREIKAQITDEGDDRETSGRNCRMRSRWQQYHWVLLQVHSGYVCTSWALGQEARMGIDGDRHGEILARGKPGVLHGVQIYVLQDPASQIVETHSISAGLDYPDVGPEHSWLRNSGNAEYEVSFQILTRSVGAVRGAKTLAKETNFVIRLRER</sequence>
<dbReference type="InterPro" id="IPR023026">
    <property type="entry name" value="Trp_synth_beta/beta-like"/>
</dbReference>
<protein>
    <submittedName>
        <fullName evidence="3">Uncharacterized protein</fullName>
    </submittedName>
</protein>
<proteinExistence type="predicted"/>
<reference evidence="3 4" key="1">
    <citation type="submission" date="2014-04" db="EMBL/GenBank/DDBJ databases">
        <authorList>
            <consortium name="DOE Joint Genome Institute"/>
            <person name="Kuo A."/>
            <person name="Kohler A."/>
            <person name="Costa M.D."/>
            <person name="Nagy L.G."/>
            <person name="Floudas D."/>
            <person name="Copeland A."/>
            <person name="Barry K.W."/>
            <person name="Cichocki N."/>
            <person name="Veneault-Fourrey C."/>
            <person name="LaButti K."/>
            <person name="Lindquist E.A."/>
            <person name="Lipzen A."/>
            <person name="Lundell T."/>
            <person name="Morin E."/>
            <person name="Murat C."/>
            <person name="Sun H."/>
            <person name="Tunlid A."/>
            <person name="Henrissat B."/>
            <person name="Grigoriev I.V."/>
            <person name="Hibbett D.S."/>
            <person name="Martin F."/>
            <person name="Nordberg H.P."/>
            <person name="Cantor M.N."/>
            <person name="Hua S.X."/>
        </authorList>
    </citation>
    <scope>NUCLEOTIDE SEQUENCE [LARGE SCALE GENOMIC DNA]</scope>
    <source>
        <strain evidence="3 4">Marx 270</strain>
    </source>
</reference>
<dbReference type="AlphaFoldDB" id="A0A0C3JBF4"/>
<reference evidence="4" key="2">
    <citation type="submission" date="2015-01" db="EMBL/GenBank/DDBJ databases">
        <title>Evolutionary Origins and Diversification of the Mycorrhizal Mutualists.</title>
        <authorList>
            <consortium name="DOE Joint Genome Institute"/>
            <consortium name="Mycorrhizal Genomics Consortium"/>
            <person name="Kohler A."/>
            <person name="Kuo A."/>
            <person name="Nagy L.G."/>
            <person name="Floudas D."/>
            <person name="Copeland A."/>
            <person name="Barry K.W."/>
            <person name="Cichocki N."/>
            <person name="Veneault-Fourrey C."/>
            <person name="LaButti K."/>
            <person name="Lindquist E.A."/>
            <person name="Lipzen A."/>
            <person name="Lundell T."/>
            <person name="Morin E."/>
            <person name="Murat C."/>
            <person name="Riley R."/>
            <person name="Ohm R."/>
            <person name="Sun H."/>
            <person name="Tunlid A."/>
            <person name="Henrissat B."/>
            <person name="Grigoriev I.V."/>
            <person name="Hibbett D.S."/>
            <person name="Martin F."/>
        </authorList>
    </citation>
    <scope>NUCLEOTIDE SEQUENCE [LARGE SCALE GENOMIC DNA]</scope>
    <source>
        <strain evidence="4">Marx 270</strain>
    </source>
</reference>
<organism evidence="3 4">
    <name type="scientific">Pisolithus tinctorius Marx 270</name>
    <dbReference type="NCBI Taxonomy" id="870435"/>
    <lineage>
        <taxon>Eukaryota</taxon>
        <taxon>Fungi</taxon>
        <taxon>Dikarya</taxon>
        <taxon>Basidiomycota</taxon>
        <taxon>Agaricomycotina</taxon>
        <taxon>Agaricomycetes</taxon>
        <taxon>Agaricomycetidae</taxon>
        <taxon>Boletales</taxon>
        <taxon>Sclerodermatineae</taxon>
        <taxon>Pisolithaceae</taxon>
        <taxon>Pisolithus</taxon>
    </lineage>
</organism>
<dbReference type="PANTHER" id="PTHR48077">
    <property type="entry name" value="TRYPTOPHAN SYNTHASE-RELATED"/>
    <property type="match status" value="1"/>
</dbReference>
<dbReference type="STRING" id="870435.A0A0C3JBF4"/>
<name>A0A0C3JBF4_PISTI</name>
<gene>
    <name evidence="3" type="ORF">M404DRAFT_24639</name>
</gene>
<dbReference type="GO" id="GO:0005737">
    <property type="term" value="C:cytoplasm"/>
    <property type="evidence" value="ECO:0007669"/>
    <property type="project" value="TreeGrafter"/>
</dbReference>
<evidence type="ECO:0000256" key="1">
    <source>
        <dbReference type="ARBA" id="ARBA00001933"/>
    </source>
</evidence>
<evidence type="ECO:0000256" key="2">
    <source>
        <dbReference type="ARBA" id="ARBA00022898"/>
    </source>
</evidence>
<dbReference type="InterPro" id="IPR036052">
    <property type="entry name" value="TrpB-like_PALP_sf"/>
</dbReference>
<keyword evidence="2" id="KW-0663">Pyridoxal phosphate</keyword>
<comment type="cofactor">
    <cofactor evidence="1">
        <name>pyridoxal 5'-phosphate</name>
        <dbReference type="ChEBI" id="CHEBI:597326"/>
    </cofactor>
</comment>
<keyword evidence="4" id="KW-1185">Reference proteome</keyword>
<dbReference type="InParanoid" id="A0A0C3JBF4"/>
<dbReference type="Proteomes" id="UP000054217">
    <property type="component" value="Unassembled WGS sequence"/>
</dbReference>
<dbReference type="HOGENOM" id="CLU_1261987_0_0_1"/>
<evidence type="ECO:0000313" key="3">
    <source>
        <dbReference type="EMBL" id="KIO06408.1"/>
    </source>
</evidence>
<dbReference type="PANTHER" id="PTHR48077:SF3">
    <property type="entry name" value="TRYPTOPHAN SYNTHASE"/>
    <property type="match status" value="1"/>
</dbReference>
<evidence type="ECO:0000313" key="4">
    <source>
        <dbReference type="Proteomes" id="UP000054217"/>
    </source>
</evidence>